<evidence type="ECO:0000259" key="5">
    <source>
        <dbReference type="Pfam" id="PF13178"/>
    </source>
</evidence>
<dbReference type="InterPro" id="IPR025064">
    <property type="entry name" value="DUF4005"/>
</dbReference>
<proteinExistence type="inferred from homology"/>
<organism evidence="6 7">
    <name type="scientific">Eucalyptus globulus</name>
    <name type="common">Tasmanian blue gum</name>
    <dbReference type="NCBI Taxonomy" id="34317"/>
    <lineage>
        <taxon>Eukaryota</taxon>
        <taxon>Viridiplantae</taxon>
        <taxon>Streptophyta</taxon>
        <taxon>Embryophyta</taxon>
        <taxon>Tracheophyta</taxon>
        <taxon>Spermatophyta</taxon>
        <taxon>Magnoliopsida</taxon>
        <taxon>eudicotyledons</taxon>
        <taxon>Gunneridae</taxon>
        <taxon>Pentapetalae</taxon>
        <taxon>rosids</taxon>
        <taxon>malvids</taxon>
        <taxon>Myrtales</taxon>
        <taxon>Myrtaceae</taxon>
        <taxon>Myrtoideae</taxon>
        <taxon>Eucalypteae</taxon>
        <taxon>Eucalyptus</taxon>
    </lineage>
</organism>
<dbReference type="Pfam" id="PF13178">
    <property type="entry name" value="DUF4005"/>
    <property type="match status" value="1"/>
</dbReference>
<evidence type="ECO:0000256" key="2">
    <source>
        <dbReference type="ARBA" id="ARBA00024341"/>
    </source>
</evidence>
<feature type="compositionally biased region" description="Basic and acidic residues" evidence="4">
    <location>
        <begin position="423"/>
        <end position="433"/>
    </location>
</feature>
<feature type="domain" description="DUF4005" evidence="5">
    <location>
        <begin position="340"/>
        <end position="425"/>
    </location>
</feature>
<keyword evidence="1" id="KW-0112">Calmodulin-binding</keyword>
<comment type="caution">
    <text evidence="6">The sequence shown here is derived from an EMBL/GenBank/DDBJ whole genome shotgun (WGS) entry which is preliminary data.</text>
</comment>
<sequence>MGKTGGRSFWLSALKGICRRREEFQEEDEEDEGRGKRMWTLLRPTNQEAATSRQCSRERTISTTATRTVVEETHADGVELEVAMATTAAAQAAAATAKVALEVPPQISRPRTDVQKEHCAAIVIQTSFRGYLARRALRALRGLVKLQAIVRGRNVRKRAEMTLKCMQALVRVQAQVCEQRNRLSASDAASTNCRFPEFGSFWSSIDSLDIKLAPRDGRSVSCDRSNHRRPYKLAETKSMLEKRKEVAWKSENDLAFAFSQQKIWSDCSKDLLASEEEPTLDTPRRPDQRITGSSQSRISRDQGEAIKIIEIDTRGHHPSSISYQSPIKSRHHAQIIQSSSPRLTGYHRNRQESPQAPGYGSSPEPRLSGSSAGLKPNYMAATASAKSRLRSQSAPRQRIPTPLRERTRSARKRLSFPVPDPFGKMDDEFHHCLESPSNEGRALGNNRSRNDLRSLLR</sequence>
<dbReference type="InterPro" id="IPR000048">
    <property type="entry name" value="IQ_motif_EF-hand-BS"/>
</dbReference>
<dbReference type="Pfam" id="PF00612">
    <property type="entry name" value="IQ"/>
    <property type="match status" value="1"/>
</dbReference>
<dbReference type="PANTHER" id="PTHR32295:SF6">
    <property type="entry name" value="PROTEIN IQ-DOMAIN 18"/>
    <property type="match status" value="1"/>
</dbReference>
<dbReference type="GO" id="GO:0005516">
    <property type="term" value="F:calmodulin binding"/>
    <property type="evidence" value="ECO:0007669"/>
    <property type="project" value="UniProtKB-KW"/>
</dbReference>
<feature type="region of interest" description="Disordered" evidence="4">
    <location>
        <begin position="274"/>
        <end position="457"/>
    </location>
</feature>
<comment type="subunit">
    <text evidence="3">Binds to multiple calmodulin (CaM) in the presence of Ca(2+) and CaM-like proteins.</text>
</comment>
<feature type="compositionally biased region" description="Basic and acidic residues" evidence="4">
    <location>
        <begin position="448"/>
        <end position="457"/>
    </location>
</feature>
<dbReference type="AlphaFoldDB" id="A0ABD3M113"/>
<dbReference type="PROSITE" id="PS50096">
    <property type="entry name" value="IQ"/>
    <property type="match status" value="2"/>
</dbReference>
<dbReference type="Proteomes" id="UP001634007">
    <property type="component" value="Unassembled WGS sequence"/>
</dbReference>
<accession>A0ABD3M113</accession>
<keyword evidence="7" id="KW-1185">Reference proteome</keyword>
<feature type="region of interest" description="Disordered" evidence="4">
    <location>
        <begin position="22"/>
        <end position="60"/>
    </location>
</feature>
<protein>
    <recommendedName>
        <fullName evidence="5">DUF4005 domain-containing protein</fullName>
    </recommendedName>
</protein>
<gene>
    <name evidence="6" type="ORF">ACJRO7_001478</name>
</gene>
<reference evidence="6 7" key="1">
    <citation type="submission" date="2024-11" db="EMBL/GenBank/DDBJ databases">
        <title>Chromosome-level genome assembly of Eucalyptus globulus Labill. provides insights into its genome evolution.</title>
        <authorList>
            <person name="Li X."/>
        </authorList>
    </citation>
    <scope>NUCLEOTIDE SEQUENCE [LARGE SCALE GENOMIC DNA]</scope>
    <source>
        <strain evidence="6">CL2024</strain>
        <tissue evidence="6">Fresh tender leaves</tissue>
    </source>
</reference>
<feature type="compositionally biased region" description="Polar residues" evidence="4">
    <location>
        <begin position="43"/>
        <end position="54"/>
    </location>
</feature>
<dbReference type="SMART" id="SM00015">
    <property type="entry name" value="IQ"/>
    <property type="match status" value="1"/>
</dbReference>
<evidence type="ECO:0000256" key="4">
    <source>
        <dbReference type="SAM" id="MobiDB-lite"/>
    </source>
</evidence>
<dbReference type="Gene3D" id="1.20.5.190">
    <property type="match status" value="1"/>
</dbReference>
<name>A0ABD3M113_EUCGL</name>
<feature type="compositionally biased region" description="Basic and acidic residues" evidence="4">
    <location>
        <begin position="298"/>
        <end position="315"/>
    </location>
</feature>
<evidence type="ECO:0000256" key="3">
    <source>
        <dbReference type="ARBA" id="ARBA00024378"/>
    </source>
</evidence>
<dbReference type="PANTHER" id="PTHR32295">
    <property type="entry name" value="IQ-DOMAIN 5-RELATED"/>
    <property type="match status" value="1"/>
</dbReference>
<evidence type="ECO:0000256" key="1">
    <source>
        <dbReference type="ARBA" id="ARBA00022860"/>
    </source>
</evidence>
<comment type="similarity">
    <text evidence="2">Belongs to the IQD family.</text>
</comment>
<evidence type="ECO:0000313" key="7">
    <source>
        <dbReference type="Proteomes" id="UP001634007"/>
    </source>
</evidence>
<dbReference type="EMBL" id="JBJKBG010000001">
    <property type="protein sequence ID" value="KAL3754245.1"/>
    <property type="molecule type" value="Genomic_DNA"/>
</dbReference>
<evidence type="ECO:0000313" key="6">
    <source>
        <dbReference type="EMBL" id="KAL3754245.1"/>
    </source>
</evidence>